<keyword evidence="3" id="KW-1185">Reference proteome</keyword>
<proteinExistence type="predicted"/>
<gene>
    <name evidence="2" type="ORF">BDK51DRAFT_49013</name>
</gene>
<accession>A0A4V1IQR1</accession>
<feature type="chain" id="PRO_5020674647" evidence="1">
    <location>
        <begin position="19"/>
        <end position="220"/>
    </location>
</feature>
<name>A0A4V1IQR1_9FUNG</name>
<dbReference type="EMBL" id="KZ997424">
    <property type="protein sequence ID" value="RKO87437.1"/>
    <property type="molecule type" value="Genomic_DNA"/>
</dbReference>
<evidence type="ECO:0000256" key="1">
    <source>
        <dbReference type="SAM" id="SignalP"/>
    </source>
</evidence>
<evidence type="ECO:0000313" key="3">
    <source>
        <dbReference type="Proteomes" id="UP000269721"/>
    </source>
</evidence>
<dbReference type="AlphaFoldDB" id="A0A4V1IQR1"/>
<protein>
    <submittedName>
        <fullName evidence="2">Uncharacterized protein</fullName>
    </submittedName>
</protein>
<reference evidence="3" key="1">
    <citation type="journal article" date="2018" name="Nat. Microbiol.">
        <title>Leveraging single-cell genomics to expand the fungal tree of life.</title>
        <authorList>
            <person name="Ahrendt S.R."/>
            <person name="Quandt C.A."/>
            <person name="Ciobanu D."/>
            <person name="Clum A."/>
            <person name="Salamov A."/>
            <person name="Andreopoulos B."/>
            <person name="Cheng J.F."/>
            <person name="Woyke T."/>
            <person name="Pelin A."/>
            <person name="Henrissat B."/>
            <person name="Reynolds N.K."/>
            <person name="Benny G.L."/>
            <person name="Smith M.E."/>
            <person name="James T.Y."/>
            <person name="Grigoriev I.V."/>
        </authorList>
    </citation>
    <scope>NUCLEOTIDE SEQUENCE [LARGE SCALE GENOMIC DNA]</scope>
</reference>
<dbReference type="OrthoDB" id="2141239at2759"/>
<keyword evidence="1" id="KW-0732">Signal</keyword>
<organism evidence="2 3">
    <name type="scientific">Blyttiomyces helicus</name>
    <dbReference type="NCBI Taxonomy" id="388810"/>
    <lineage>
        <taxon>Eukaryota</taxon>
        <taxon>Fungi</taxon>
        <taxon>Fungi incertae sedis</taxon>
        <taxon>Chytridiomycota</taxon>
        <taxon>Chytridiomycota incertae sedis</taxon>
        <taxon>Chytridiomycetes</taxon>
        <taxon>Chytridiomycetes incertae sedis</taxon>
        <taxon>Blyttiomyces</taxon>
    </lineage>
</organism>
<evidence type="ECO:0000313" key="2">
    <source>
        <dbReference type="EMBL" id="RKO87437.1"/>
    </source>
</evidence>
<dbReference type="Proteomes" id="UP000269721">
    <property type="component" value="Unassembled WGS sequence"/>
</dbReference>
<sequence>MKFLLPATLAIVLATASAAPLSPRRFGQEQAVDLGDKLNAAGPFCQNFAGVAGTLGGGSPGTIVARADPCAKLRLADQIVATAKAHQCTAEGLKIMLDAAMDEVHAEHNFNPFTGALDIVCLDPTLPVTPELRGIPPLVDPRNNGPGGNGGLALVPAGAEAAAFKANAATNATLTAAKAAGTGPGSTKSVAEQLVDLGFTFIQGLNAVAPTPSAADGFDG</sequence>
<feature type="signal peptide" evidence="1">
    <location>
        <begin position="1"/>
        <end position="18"/>
    </location>
</feature>